<dbReference type="EMBL" id="BAAAHE010000014">
    <property type="protein sequence ID" value="GAA0617353.1"/>
    <property type="molecule type" value="Genomic_DNA"/>
</dbReference>
<accession>A0ABN1GRG9</accession>
<gene>
    <name evidence="6" type="ORF">GCM10009547_19470</name>
</gene>
<keyword evidence="3 5" id="KW-0560">Oxidoreductase</keyword>
<name>A0ABN1GRG9_9ACTN</name>
<comment type="caution">
    <text evidence="6">The sequence shown here is derived from an EMBL/GenBank/DDBJ whole genome shotgun (WGS) entry which is preliminary data.</text>
</comment>
<dbReference type="InterPro" id="IPR004294">
    <property type="entry name" value="Carotenoid_Oase"/>
</dbReference>
<evidence type="ECO:0000256" key="5">
    <source>
        <dbReference type="RuleBase" id="RU364048"/>
    </source>
</evidence>
<comment type="cofactor">
    <cofactor evidence="5">
        <name>Fe(2+)</name>
        <dbReference type="ChEBI" id="CHEBI:29033"/>
    </cofactor>
    <text evidence="5">Binds 1 Fe(2+) ion per subunit.</text>
</comment>
<comment type="similarity">
    <text evidence="1 5">Belongs to the carotenoid oxygenase family.</text>
</comment>
<evidence type="ECO:0000313" key="6">
    <source>
        <dbReference type="EMBL" id="GAA0617353.1"/>
    </source>
</evidence>
<dbReference type="Proteomes" id="UP001500957">
    <property type="component" value="Unassembled WGS sequence"/>
</dbReference>
<reference evidence="6 7" key="1">
    <citation type="journal article" date="2019" name="Int. J. Syst. Evol. Microbiol.">
        <title>The Global Catalogue of Microorganisms (GCM) 10K type strain sequencing project: providing services to taxonomists for standard genome sequencing and annotation.</title>
        <authorList>
            <consortium name="The Broad Institute Genomics Platform"/>
            <consortium name="The Broad Institute Genome Sequencing Center for Infectious Disease"/>
            <person name="Wu L."/>
            <person name="Ma J."/>
        </authorList>
    </citation>
    <scope>NUCLEOTIDE SEQUENCE [LARGE SCALE GENOMIC DNA]</scope>
    <source>
        <strain evidence="6 7">JCM 10671</strain>
    </source>
</reference>
<organism evidence="6 7">
    <name type="scientific">Sporichthya brevicatena</name>
    <dbReference type="NCBI Taxonomy" id="171442"/>
    <lineage>
        <taxon>Bacteria</taxon>
        <taxon>Bacillati</taxon>
        <taxon>Actinomycetota</taxon>
        <taxon>Actinomycetes</taxon>
        <taxon>Sporichthyales</taxon>
        <taxon>Sporichthyaceae</taxon>
        <taxon>Sporichthya</taxon>
    </lineage>
</organism>
<sequence length="502" mass="56153">MTASTTAVPVRVPRGLRGPLAPMRFEATVEDCAVTYGEIPPELNGGFYRNGPAWKRPTIQGLDTPYSMDGMIQALVFREGRADFRNRWTRTPKYLAEEAAGRALFEWSDAHFGDWRAWALGEVERNSRTAGVPQGTNGVNVVPFGNQILALGENNAPVALDPITLETIGVVPWSAELGTAMVARAHPGDGAFAAHPKWDERTGELYGWSYSDRPPYVTLHWVAPGGKVRSRPLEDAPYNTVAHDVWLTERYLVVPFQPFTVGQDRIRAGHSAYAWDPALPMSLALVDRDDLDGPVRWISADFEAEYVMHMLSANHVGNTIVLDAPIFDRPPFQFEDRFAPGDGFVPFWKLATSGIGRWVVDLERGTMRTEKLGDRPVELPKVDERYYGRPYEWAFLTAGDPQPDGGMRMNTVVRRNVRTGAEEEYLVDEDRHVTVFEGTLAPRSPDAPEGDGFFLVPVCRFAERTSEFLIFDTRGFSDGPITRIALPFQIGWSPHGHWMDFS</sequence>
<keyword evidence="7" id="KW-1185">Reference proteome</keyword>
<dbReference type="PANTHER" id="PTHR10543:SF89">
    <property type="entry name" value="CAROTENOID 9,10(9',10')-CLEAVAGE DIOXYGENASE 1"/>
    <property type="match status" value="1"/>
</dbReference>
<keyword evidence="5" id="KW-0223">Dioxygenase</keyword>
<protein>
    <recommendedName>
        <fullName evidence="5">Dioxygenase</fullName>
        <ecNumber evidence="5">1.13.11.-</ecNumber>
    </recommendedName>
</protein>
<evidence type="ECO:0000256" key="3">
    <source>
        <dbReference type="ARBA" id="ARBA00023002"/>
    </source>
</evidence>
<proteinExistence type="inferred from homology"/>
<keyword evidence="4 5" id="KW-0408">Iron</keyword>
<evidence type="ECO:0000256" key="2">
    <source>
        <dbReference type="ARBA" id="ARBA00022723"/>
    </source>
</evidence>
<keyword evidence="2 5" id="KW-0479">Metal-binding</keyword>
<evidence type="ECO:0000256" key="1">
    <source>
        <dbReference type="ARBA" id="ARBA00006787"/>
    </source>
</evidence>
<dbReference type="PANTHER" id="PTHR10543">
    <property type="entry name" value="BETA-CAROTENE DIOXYGENASE"/>
    <property type="match status" value="1"/>
</dbReference>
<evidence type="ECO:0000313" key="7">
    <source>
        <dbReference type="Proteomes" id="UP001500957"/>
    </source>
</evidence>
<dbReference type="EC" id="1.13.11.-" evidence="5"/>
<dbReference type="Pfam" id="PF03055">
    <property type="entry name" value="RPE65"/>
    <property type="match status" value="1"/>
</dbReference>
<dbReference type="RefSeq" id="WP_344604096.1">
    <property type="nucleotide sequence ID" value="NZ_BAAAHE010000014.1"/>
</dbReference>
<evidence type="ECO:0000256" key="4">
    <source>
        <dbReference type="ARBA" id="ARBA00023004"/>
    </source>
</evidence>